<evidence type="ECO:0000256" key="4">
    <source>
        <dbReference type="PIRSR" id="PIRSR006278-1"/>
    </source>
</evidence>
<dbReference type="PANTHER" id="PTHR43780">
    <property type="entry name" value="1-AMINOCYCLOPROPANE-1-CARBOXYLATE DEAMINASE-RELATED"/>
    <property type="match status" value="1"/>
</dbReference>
<dbReference type="InterPro" id="IPR027278">
    <property type="entry name" value="ACCD_DCysDesulf"/>
</dbReference>
<dbReference type="AlphaFoldDB" id="A0A895XJQ4"/>
<dbReference type="KEGG" id="nav:JQS30_09435"/>
<feature type="domain" description="Tryptophan synthase beta chain-like PALP" evidence="6">
    <location>
        <begin position="10"/>
        <end position="292"/>
    </location>
</feature>
<accession>A0A895XJQ4</accession>
<dbReference type="EMBL" id="CP070496">
    <property type="protein sequence ID" value="QSB04042.1"/>
    <property type="molecule type" value="Genomic_DNA"/>
</dbReference>
<evidence type="ECO:0000259" key="6">
    <source>
        <dbReference type="Pfam" id="PF00291"/>
    </source>
</evidence>
<dbReference type="GO" id="GO:0019148">
    <property type="term" value="F:D-cysteine desulfhydrase activity"/>
    <property type="evidence" value="ECO:0007669"/>
    <property type="project" value="TreeGrafter"/>
</dbReference>
<gene>
    <name evidence="7" type="ORF">JQS30_09435</name>
</gene>
<dbReference type="InterPro" id="IPR036052">
    <property type="entry name" value="TrpB-like_PALP_sf"/>
</dbReference>
<dbReference type="Proteomes" id="UP000662939">
    <property type="component" value="Chromosome"/>
</dbReference>
<keyword evidence="8" id="KW-1185">Reference proteome</keyword>
<evidence type="ECO:0000256" key="3">
    <source>
        <dbReference type="ARBA" id="ARBA00022898"/>
    </source>
</evidence>
<evidence type="ECO:0000256" key="1">
    <source>
        <dbReference type="ARBA" id="ARBA00001933"/>
    </source>
</evidence>
<dbReference type="Pfam" id="PF00291">
    <property type="entry name" value="PALP"/>
    <property type="match status" value="1"/>
</dbReference>
<dbReference type="GO" id="GO:1901605">
    <property type="term" value="P:alpha-amino acid metabolic process"/>
    <property type="evidence" value="ECO:0007669"/>
    <property type="project" value="UniProtKB-ARBA"/>
</dbReference>
<dbReference type="PIRSF" id="PIRSF006278">
    <property type="entry name" value="ACCD_DCysDesulf"/>
    <property type="match status" value="1"/>
</dbReference>
<sequence>MPVDPLTAALPTPLEEIAAPWLEDSEVRLLLKREDLIHPLLPGNKWRKLRYNLETARTQGHDTLLTFGGAYSNHIRAVAAAGKLAGFATIGVIRGEAHDPLNPSLQFAHDQGMQLTYLDRATYRRKHEPDVIDALNTEFKDCYLIPEGGSNALAVKGCAEIPGEIASDYDLICCPVGTAGTLAGIATGLPEGKRALGFSALKGGHFLHDQTARLQLAATGQVRNNWSIATEFHCGGYAKRNRELEEFINSFAEEHGIILEWVYVAKMLYGIRSMTKAGAFSPGTTIIALITG</sequence>
<dbReference type="Gene3D" id="3.40.50.1100">
    <property type="match status" value="2"/>
</dbReference>
<feature type="active site" description="Nucleophile" evidence="4">
    <location>
        <position position="72"/>
    </location>
</feature>
<comment type="cofactor">
    <cofactor evidence="1">
        <name>pyridoxal 5'-phosphate</name>
        <dbReference type="ChEBI" id="CHEBI:597326"/>
    </cofactor>
</comment>
<evidence type="ECO:0000313" key="7">
    <source>
        <dbReference type="EMBL" id="QSB04042.1"/>
    </source>
</evidence>
<dbReference type="PANTHER" id="PTHR43780:SF2">
    <property type="entry name" value="1-AMINOCYCLOPROPANE-1-CARBOXYLATE DEAMINASE-RELATED"/>
    <property type="match status" value="1"/>
</dbReference>
<name>A0A895XJQ4_9ACTN</name>
<organism evidence="7 8">
    <name type="scientific">Natronoglycomyces albus</name>
    <dbReference type="NCBI Taxonomy" id="2811108"/>
    <lineage>
        <taxon>Bacteria</taxon>
        <taxon>Bacillati</taxon>
        <taxon>Actinomycetota</taxon>
        <taxon>Actinomycetes</taxon>
        <taxon>Glycomycetales</taxon>
        <taxon>Glycomycetaceae</taxon>
        <taxon>Natronoglycomyces</taxon>
    </lineage>
</organism>
<dbReference type="InterPro" id="IPR001926">
    <property type="entry name" value="TrpB-like_PALP"/>
</dbReference>
<keyword evidence="3 5" id="KW-0663">Pyridoxal phosphate</keyword>
<evidence type="ECO:0000313" key="8">
    <source>
        <dbReference type="Proteomes" id="UP000662939"/>
    </source>
</evidence>
<dbReference type="RefSeq" id="WP_213170041.1">
    <property type="nucleotide sequence ID" value="NZ_CP070496.1"/>
</dbReference>
<comment type="similarity">
    <text evidence="2">Belongs to the ACC deaminase/D-cysteine desulfhydrase family.</text>
</comment>
<protein>
    <submittedName>
        <fullName evidence="7">Pyridoxal-phosphate dependent enzyme</fullName>
    </submittedName>
</protein>
<evidence type="ECO:0000256" key="5">
    <source>
        <dbReference type="PIRSR" id="PIRSR006278-2"/>
    </source>
</evidence>
<feature type="modified residue" description="N6-(pyridoxal phosphate)lysine" evidence="5">
    <location>
        <position position="45"/>
    </location>
</feature>
<dbReference type="SUPFAM" id="SSF53686">
    <property type="entry name" value="Tryptophan synthase beta subunit-like PLP-dependent enzymes"/>
    <property type="match status" value="1"/>
</dbReference>
<proteinExistence type="inferred from homology"/>
<reference evidence="7" key="1">
    <citation type="submission" date="2021-02" db="EMBL/GenBank/DDBJ databases">
        <title>Natronoglycomyces albus gen. nov., sp. nov, a haloalkaliphilic actinobacterium from a soda solonchak soil.</title>
        <authorList>
            <person name="Sorokin D.Y."/>
            <person name="Khijniak T.V."/>
            <person name="Zakharycheva A.P."/>
            <person name="Boueva O.V."/>
            <person name="Ariskina E.V."/>
            <person name="Hahnke R.L."/>
            <person name="Bunk B."/>
            <person name="Sproer C."/>
            <person name="Schumann P."/>
            <person name="Evtushenko L.I."/>
            <person name="Kublanov I.V."/>
        </authorList>
    </citation>
    <scope>NUCLEOTIDE SEQUENCE</scope>
    <source>
        <strain evidence="7">DSM 106290</strain>
    </source>
</reference>
<evidence type="ECO:0000256" key="2">
    <source>
        <dbReference type="ARBA" id="ARBA00008639"/>
    </source>
</evidence>